<keyword evidence="4" id="KW-1185">Reference proteome</keyword>
<dbReference type="EMBL" id="FRAF01000014">
    <property type="protein sequence ID" value="SHK47154.1"/>
    <property type="molecule type" value="Genomic_DNA"/>
</dbReference>
<dbReference type="GO" id="GO:0047617">
    <property type="term" value="F:fatty acyl-CoA hydrolase activity"/>
    <property type="evidence" value="ECO:0007669"/>
    <property type="project" value="TreeGrafter"/>
</dbReference>
<accession>A0A1M6SQX6</accession>
<reference evidence="4" key="1">
    <citation type="submission" date="2016-11" db="EMBL/GenBank/DDBJ databases">
        <authorList>
            <person name="Varghese N."/>
            <person name="Submissions S."/>
        </authorList>
    </citation>
    <scope>NUCLEOTIDE SEQUENCE [LARGE SCALE GENOMIC DNA]</scope>
    <source>
        <strain evidence="4">USBA-503</strain>
    </source>
</reference>
<proteinExistence type="inferred from homology"/>
<dbReference type="InterPro" id="IPR029069">
    <property type="entry name" value="HotDog_dom_sf"/>
</dbReference>
<sequence>MWRTIIQPRVSETDGSGHINNTTIPVWLEAGREELFRLFTPNLSFADWKMVVAETRIRYLNQIFYGKKVEIRTAIERIGNSSLTLNEEIEQEGNLCVTATTVYVNFNFIHQKSEPIPETIRHQLLAHLIEK</sequence>
<dbReference type="PANTHER" id="PTHR31793">
    <property type="entry name" value="4-HYDROXYBENZOYL-COA THIOESTERASE FAMILY MEMBER"/>
    <property type="match status" value="1"/>
</dbReference>
<evidence type="ECO:0000313" key="4">
    <source>
        <dbReference type="Proteomes" id="UP000184016"/>
    </source>
</evidence>
<keyword evidence="2 3" id="KW-0378">Hydrolase</keyword>
<evidence type="ECO:0000313" key="3">
    <source>
        <dbReference type="EMBL" id="SHK47154.1"/>
    </source>
</evidence>
<protein>
    <submittedName>
        <fullName evidence="3">Acyl-CoA thioester hydrolase</fullName>
    </submittedName>
</protein>
<gene>
    <name evidence="3" type="ORF">SAMN05443507_11463</name>
</gene>
<dbReference type="CDD" id="cd00586">
    <property type="entry name" value="4HBT"/>
    <property type="match status" value="1"/>
</dbReference>
<evidence type="ECO:0000256" key="1">
    <source>
        <dbReference type="ARBA" id="ARBA00005953"/>
    </source>
</evidence>
<dbReference type="Gene3D" id="3.10.129.10">
    <property type="entry name" value="Hotdog Thioesterase"/>
    <property type="match status" value="1"/>
</dbReference>
<dbReference type="Proteomes" id="UP000184016">
    <property type="component" value="Unassembled WGS sequence"/>
</dbReference>
<organism evidence="3 4">
    <name type="scientific">Alicyclobacillus tolerans</name>
    <dbReference type="NCBI Taxonomy" id="90970"/>
    <lineage>
        <taxon>Bacteria</taxon>
        <taxon>Bacillati</taxon>
        <taxon>Bacillota</taxon>
        <taxon>Bacilli</taxon>
        <taxon>Bacillales</taxon>
        <taxon>Alicyclobacillaceae</taxon>
        <taxon>Alicyclobacillus</taxon>
    </lineage>
</organism>
<dbReference type="OrthoDB" id="9799036at2"/>
<comment type="similarity">
    <text evidence="1">Belongs to the 4-hydroxybenzoyl-CoA thioesterase family.</text>
</comment>
<evidence type="ECO:0000256" key="2">
    <source>
        <dbReference type="ARBA" id="ARBA00022801"/>
    </source>
</evidence>
<dbReference type="AlphaFoldDB" id="A0A1M6SQX6"/>
<dbReference type="STRING" id="1830138.SAMN05443507_11463"/>
<dbReference type="InterPro" id="IPR050563">
    <property type="entry name" value="4-hydroxybenzoyl-CoA_TE"/>
</dbReference>
<dbReference type="PANTHER" id="PTHR31793:SF27">
    <property type="entry name" value="NOVEL THIOESTERASE SUPERFAMILY DOMAIN AND SAPOSIN A-TYPE DOMAIN CONTAINING PROTEIN (0610012H03RIK)"/>
    <property type="match status" value="1"/>
</dbReference>
<dbReference type="SUPFAM" id="SSF54637">
    <property type="entry name" value="Thioesterase/thiol ester dehydrase-isomerase"/>
    <property type="match status" value="1"/>
</dbReference>
<dbReference type="Pfam" id="PF13279">
    <property type="entry name" value="4HBT_2"/>
    <property type="match status" value="1"/>
</dbReference>
<dbReference type="RefSeq" id="WP_072874324.1">
    <property type="nucleotide sequence ID" value="NZ_FRAF01000014.1"/>
</dbReference>
<name>A0A1M6SQX6_9BACL</name>